<feature type="region of interest" description="Disordered" evidence="1">
    <location>
        <begin position="43"/>
        <end position="78"/>
    </location>
</feature>
<comment type="caution">
    <text evidence="2">The sequence shown here is derived from an EMBL/GenBank/DDBJ whole genome shotgun (WGS) entry which is preliminary data.</text>
</comment>
<keyword evidence="3" id="KW-1185">Reference proteome</keyword>
<proteinExistence type="predicted"/>
<dbReference type="EMBL" id="SRLO01000163">
    <property type="protein sequence ID" value="TNN70444.1"/>
    <property type="molecule type" value="Genomic_DNA"/>
</dbReference>
<evidence type="ECO:0000256" key="1">
    <source>
        <dbReference type="SAM" id="MobiDB-lite"/>
    </source>
</evidence>
<evidence type="ECO:0000313" key="3">
    <source>
        <dbReference type="Proteomes" id="UP000314294"/>
    </source>
</evidence>
<reference evidence="2 3" key="1">
    <citation type="submission" date="2019-03" db="EMBL/GenBank/DDBJ databases">
        <title>First draft genome of Liparis tanakae, snailfish: a comprehensive survey of snailfish specific genes.</title>
        <authorList>
            <person name="Kim W."/>
            <person name="Song I."/>
            <person name="Jeong J.-H."/>
            <person name="Kim D."/>
            <person name="Kim S."/>
            <person name="Ryu S."/>
            <person name="Song J.Y."/>
            <person name="Lee S.K."/>
        </authorList>
    </citation>
    <scope>NUCLEOTIDE SEQUENCE [LARGE SCALE GENOMIC DNA]</scope>
    <source>
        <tissue evidence="2">Muscle</tissue>
    </source>
</reference>
<evidence type="ECO:0000313" key="2">
    <source>
        <dbReference type="EMBL" id="TNN70444.1"/>
    </source>
</evidence>
<sequence length="126" mass="13831">MRSQRRRATCLMSTRPADSPVSTTCYVSLHAKEMEKLQMMKSTTRYHEKDQPWVSNQVPLGVRRPPGDAPKQTPAAQVQAPAHIYMGAPRRRATSTAGGRLAVMVLCSTLRRNGPRRGSAGAISSL</sequence>
<name>A0A4Z2HZK6_9TELE</name>
<gene>
    <name evidence="2" type="ORF">EYF80_019321</name>
</gene>
<dbReference type="Proteomes" id="UP000314294">
    <property type="component" value="Unassembled WGS sequence"/>
</dbReference>
<dbReference type="AlphaFoldDB" id="A0A4Z2HZK6"/>
<accession>A0A4Z2HZK6</accession>
<organism evidence="2 3">
    <name type="scientific">Liparis tanakae</name>
    <name type="common">Tanaka's snailfish</name>
    <dbReference type="NCBI Taxonomy" id="230148"/>
    <lineage>
        <taxon>Eukaryota</taxon>
        <taxon>Metazoa</taxon>
        <taxon>Chordata</taxon>
        <taxon>Craniata</taxon>
        <taxon>Vertebrata</taxon>
        <taxon>Euteleostomi</taxon>
        <taxon>Actinopterygii</taxon>
        <taxon>Neopterygii</taxon>
        <taxon>Teleostei</taxon>
        <taxon>Neoteleostei</taxon>
        <taxon>Acanthomorphata</taxon>
        <taxon>Eupercaria</taxon>
        <taxon>Perciformes</taxon>
        <taxon>Cottioidei</taxon>
        <taxon>Cottales</taxon>
        <taxon>Liparidae</taxon>
        <taxon>Liparis</taxon>
    </lineage>
</organism>
<protein>
    <submittedName>
        <fullName evidence="2">Uncharacterized protein</fullName>
    </submittedName>
</protein>